<dbReference type="RefSeq" id="WP_371873943.1">
    <property type="nucleotide sequence ID" value="NZ_BLIO01000001.1"/>
</dbReference>
<evidence type="ECO:0000313" key="1">
    <source>
        <dbReference type="EMBL" id="GFE12834.1"/>
    </source>
</evidence>
<dbReference type="EMBL" id="BLIO01000001">
    <property type="protein sequence ID" value="GFE12834.1"/>
    <property type="molecule type" value="Genomic_DNA"/>
</dbReference>
<accession>A0A640SPJ6</accession>
<comment type="caution">
    <text evidence="1">The sequence shown here is derived from an EMBL/GenBank/DDBJ whole genome shotgun (WGS) entry which is preliminary data.</text>
</comment>
<gene>
    <name evidence="1" type="ORF">Sgleb_08810</name>
</gene>
<organism evidence="1 2">
    <name type="scientific">Streptomyces glebosus</name>
    <dbReference type="NCBI Taxonomy" id="249580"/>
    <lineage>
        <taxon>Bacteria</taxon>
        <taxon>Bacillati</taxon>
        <taxon>Actinomycetota</taxon>
        <taxon>Actinomycetes</taxon>
        <taxon>Kitasatosporales</taxon>
        <taxon>Streptomycetaceae</taxon>
        <taxon>Streptomyces</taxon>
    </lineage>
</organism>
<evidence type="ECO:0008006" key="3">
    <source>
        <dbReference type="Google" id="ProtNLM"/>
    </source>
</evidence>
<dbReference type="Gene3D" id="3.40.50.720">
    <property type="entry name" value="NAD(P)-binding Rossmann-like Domain"/>
    <property type="match status" value="2"/>
</dbReference>
<sequence length="53" mass="5398">MLTAPGVVLTPHIAGGSQEVAHKAARIVAADVGRYLRGEPLVHCANPGVLRAG</sequence>
<dbReference type="Proteomes" id="UP000430079">
    <property type="component" value="Unassembled WGS sequence"/>
</dbReference>
<protein>
    <recommendedName>
        <fullName evidence="3">D-isomer specific 2-hydroxyacid dehydrogenase NAD-binding domain-containing protein</fullName>
    </recommendedName>
</protein>
<proteinExistence type="predicted"/>
<name>A0A640SPJ6_9ACTN</name>
<reference evidence="1 2" key="1">
    <citation type="submission" date="2019-12" db="EMBL/GenBank/DDBJ databases">
        <title>Whole genome shotgun sequence of Streptomyces hygroscopicus subsp. glebosus NBRC 13786.</title>
        <authorList>
            <person name="Ichikawa N."/>
            <person name="Kimura A."/>
            <person name="Kitahashi Y."/>
            <person name="Komaki H."/>
            <person name="Tamura T."/>
        </authorList>
    </citation>
    <scope>NUCLEOTIDE SEQUENCE [LARGE SCALE GENOMIC DNA]</scope>
    <source>
        <strain evidence="1 2">NBRC 13786</strain>
    </source>
</reference>
<dbReference type="AlphaFoldDB" id="A0A640SPJ6"/>
<keyword evidence="2" id="KW-1185">Reference proteome</keyword>
<evidence type="ECO:0000313" key="2">
    <source>
        <dbReference type="Proteomes" id="UP000430079"/>
    </source>
</evidence>